<evidence type="ECO:0000313" key="2">
    <source>
        <dbReference type="Proteomes" id="UP000011996"/>
    </source>
</evidence>
<comment type="caution">
    <text evidence="1">The sequence shown here is derived from an EMBL/GenBank/DDBJ whole genome shotgun (WGS) entry which is preliminary data.</text>
</comment>
<name>M5RVV4_9BACT</name>
<sequence>MDGLLSFVAVLPHTIPPIATIESIGFVIGLHPILPSIAQPAYEIRLHPAGNSLDSRTLFVRGHASIVDDLNHSR</sequence>
<dbReference type="STRING" id="1263868.RESH_06208"/>
<gene>
    <name evidence="1" type="ORF">RESH_06208</name>
</gene>
<dbReference type="PATRIC" id="fig|1263868.3.peg.6737"/>
<reference evidence="1 2" key="1">
    <citation type="journal article" date="2013" name="Mar. Genomics">
        <title>Expression of sulfatases in Rhodopirellula baltica and the diversity of sulfatases in the genus Rhodopirellula.</title>
        <authorList>
            <person name="Wegner C.E."/>
            <person name="Richter-Heitmann T."/>
            <person name="Klindworth A."/>
            <person name="Klockow C."/>
            <person name="Richter M."/>
            <person name="Achstetter T."/>
            <person name="Glockner F.O."/>
            <person name="Harder J."/>
        </authorList>
    </citation>
    <scope>NUCLEOTIDE SEQUENCE [LARGE SCALE GENOMIC DNA]</scope>
    <source>
        <strain evidence="1 2">SH398</strain>
    </source>
</reference>
<accession>M5RVV4</accession>
<protein>
    <submittedName>
        <fullName evidence="1">Uncharacterized protein</fullName>
    </submittedName>
</protein>
<organism evidence="1 2">
    <name type="scientific">Rhodopirellula europaea SH398</name>
    <dbReference type="NCBI Taxonomy" id="1263868"/>
    <lineage>
        <taxon>Bacteria</taxon>
        <taxon>Pseudomonadati</taxon>
        <taxon>Planctomycetota</taxon>
        <taxon>Planctomycetia</taxon>
        <taxon>Pirellulales</taxon>
        <taxon>Pirellulaceae</taxon>
        <taxon>Rhodopirellula</taxon>
    </lineage>
</organism>
<evidence type="ECO:0000313" key="1">
    <source>
        <dbReference type="EMBL" id="EMI23306.1"/>
    </source>
</evidence>
<dbReference type="Proteomes" id="UP000011996">
    <property type="component" value="Unassembled WGS sequence"/>
</dbReference>
<proteinExistence type="predicted"/>
<dbReference type="EMBL" id="ANOF01000204">
    <property type="protein sequence ID" value="EMI23306.1"/>
    <property type="molecule type" value="Genomic_DNA"/>
</dbReference>
<dbReference type="AlphaFoldDB" id="M5RVV4"/>